<evidence type="ECO:0000313" key="1">
    <source>
        <dbReference type="EMBL" id="MCG4609544.1"/>
    </source>
</evidence>
<organism evidence="1 2">
    <name type="scientific">Anaeromassilibacillus senegalensis</name>
    <dbReference type="NCBI Taxonomy" id="1673717"/>
    <lineage>
        <taxon>Bacteria</taxon>
        <taxon>Bacillati</taxon>
        <taxon>Bacillota</taxon>
        <taxon>Clostridia</taxon>
        <taxon>Eubacteriales</taxon>
        <taxon>Acutalibacteraceae</taxon>
        <taxon>Anaeromassilibacillus</taxon>
    </lineage>
</organism>
<evidence type="ECO:0000313" key="2">
    <source>
        <dbReference type="Proteomes" id="UP001298681"/>
    </source>
</evidence>
<proteinExistence type="predicted"/>
<dbReference type="RefSeq" id="WP_237966290.1">
    <property type="nucleotide sequence ID" value="NZ_JAKNHQ010000001.1"/>
</dbReference>
<dbReference type="Proteomes" id="UP001298681">
    <property type="component" value="Unassembled WGS sequence"/>
</dbReference>
<comment type="caution">
    <text evidence="1">The sequence shown here is derived from an EMBL/GenBank/DDBJ whole genome shotgun (WGS) entry which is preliminary data.</text>
</comment>
<gene>
    <name evidence="1" type="ORF">L0P57_01115</name>
</gene>
<protein>
    <submittedName>
        <fullName evidence="1">DUF3426 domain-containing protein</fullName>
    </submittedName>
</protein>
<reference evidence="1 2" key="1">
    <citation type="submission" date="2022-01" db="EMBL/GenBank/DDBJ databases">
        <title>Collection of gut derived symbiotic bacterial strains cultured from healthy donors.</title>
        <authorList>
            <person name="Lin H."/>
            <person name="Kohout C."/>
            <person name="Waligurski E."/>
            <person name="Pamer E.G."/>
        </authorList>
    </citation>
    <scope>NUCLEOTIDE SEQUENCE [LARGE SCALE GENOMIC DNA]</scope>
    <source>
        <strain evidence="1 2">DFI.7.58</strain>
    </source>
</reference>
<dbReference type="EMBL" id="JAKNHQ010000001">
    <property type="protein sequence ID" value="MCG4609544.1"/>
    <property type="molecule type" value="Genomic_DNA"/>
</dbReference>
<accession>A0ABS9MFH4</accession>
<name>A0ABS9MFH4_9FIRM</name>
<sequence length="200" mass="22179">MMTVFGKQFSRAWRSRCVVLLCLLAVAGGWLWFSRPVTASQQLRGYAVSGVQVIDVVMPSGGPTQLHGIATEDSEEIQELLGLLDQYPTNRKWDWSWMLGEGFGDYNGKDPYSSVWVVLSFRDADGKAGSLQYIVSETGRVQVFEPNRFGDVPAGVGRFGAEGAKQYFAALHRFYEQKVDSPLWAPSTPTEEERSTGVDA</sequence>
<keyword evidence="2" id="KW-1185">Reference proteome</keyword>